<proteinExistence type="predicted"/>
<dbReference type="EMBL" id="JACXWD010000013">
    <property type="protein sequence ID" value="MBD3867642.1"/>
    <property type="molecule type" value="Genomic_DNA"/>
</dbReference>
<dbReference type="PANTHER" id="PTHR21098">
    <property type="entry name" value="RIBOFLAVIN SYNTHASE ALPHA CHAIN"/>
    <property type="match status" value="1"/>
</dbReference>
<evidence type="ECO:0000256" key="8">
    <source>
        <dbReference type="ARBA" id="ARBA00022679"/>
    </source>
</evidence>
<dbReference type="InterPro" id="IPR026017">
    <property type="entry name" value="Lumazine-bd_dom"/>
</dbReference>
<comment type="catalytic activity">
    <reaction evidence="1">
        <text>2 6,7-dimethyl-8-(1-D-ribityl)lumazine + H(+) = 5-amino-6-(D-ribitylamino)uracil + riboflavin</text>
        <dbReference type="Rhea" id="RHEA:20772"/>
        <dbReference type="ChEBI" id="CHEBI:15378"/>
        <dbReference type="ChEBI" id="CHEBI:15934"/>
        <dbReference type="ChEBI" id="CHEBI:57986"/>
        <dbReference type="ChEBI" id="CHEBI:58201"/>
        <dbReference type="EC" id="2.5.1.9"/>
    </reaction>
</comment>
<evidence type="ECO:0000256" key="7">
    <source>
        <dbReference type="ARBA" id="ARBA00022619"/>
    </source>
</evidence>
<dbReference type="PIRSF" id="PIRSF000498">
    <property type="entry name" value="Riboflavin_syn_A"/>
    <property type="match status" value="1"/>
</dbReference>
<sequence length="200" mass="21912">MFTGLIEAIGTLREKREGRGSTRIAVESDLPLQSMADGDSVAVNGVCLTVVNRSGNRFHADVIRETLEHTTLGRLRTGEKVNLERALALGDRLGGHLVQGHVDGTGRIREVVRQGDDYRLRISLPRELARYVAWKGSVTVDGVSLTVSAVEGDRFEVALIPETRGKTGLGKLGRGDEVNLEVDLMARYLARLLESTDNHR</sequence>
<evidence type="ECO:0000256" key="10">
    <source>
        <dbReference type="NCBIfam" id="TIGR00187"/>
    </source>
</evidence>
<dbReference type="GO" id="GO:0004746">
    <property type="term" value="F:riboflavin synthase activity"/>
    <property type="evidence" value="ECO:0007669"/>
    <property type="project" value="UniProtKB-UniRule"/>
</dbReference>
<evidence type="ECO:0000256" key="1">
    <source>
        <dbReference type="ARBA" id="ARBA00000968"/>
    </source>
</evidence>
<name>A0A8J6XS87_9BACT</name>
<protein>
    <recommendedName>
        <fullName evidence="6 10">Riboflavin synthase</fullName>
        <ecNumber evidence="5 10">2.5.1.9</ecNumber>
    </recommendedName>
</protein>
<keyword evidence="8 13" id="KW-0808">Transferase</keyword>
<keyword evidence="7" id="KW-0686">Riboflavin biosynthesis</keyword>
<evidence type="ECO:0000259" key="12">
    <source>
        <dbReference type="PROSITE" id="PS51177"/>
    </source>
</evidence>
<evidence type="ECO:0000256" key="3">
    <source>
        <dbReference type="ARBA" id="ARBA00004887"/>
    </source>
</evidence>
<dbReference type="EC" id="2.5.1.9" evidence="5 10"/>
<evidence type="ECO:0000256" key="2">
    <source>
        <dbReference type="ARBA" id="ARBA00002803"/>
    </source>
</evidence>
<dbReference type="NCBIfam" id="TIGR00187">
    <property type="entry name" value="ribE"/>
    <property type="match status" value="1"/>
</dbReference>
<dbReference type="CDD" id="cd00402">
    <property type="entry name" value="Riboflavin_synthase_like"/>
    <property type="match status" value="1"/>
</dbReference>
<dbReference type="NCBIfam" id="NF006767">
    <property type="entry name" value="PRK09289.1"/>
    <property type="match status" value="1"/>
</dbReference>
<dbReference type="Pfam" id="PF00677">
    <property type="entry name" value="Lum_binding"/>
    <property type="match status" value="2"/>
</dbReference>
<dbReference type="SUPFAM" id="SSF63380">
    <property type="entry name" value="Riboflavin synthase domain-like"/>
    <property type="match status" value="2"/>
</dbReference>
<evidence type="ECO:0000256" key="5">
    <source>
        <dbReference type="ARBA" id="ARBA00012827"/>
    </source>
</evidence>
<dbReference type="PROSITE" id="PS51177">
    <property type="entry name" value="LUMAZINE_BIND"/>
    <property type="match status" value="2"/>
</dbReference>
<comment type="pathway">
    <text evidence="3">Cofactor biosynthesis; riboflavin biosynthesis; riboflavin from 2-hydroxy-3-oxobutyl phosphate and 5-amino-6-(D-ribitylamino)uracil: step 2/2.</text>
</comment>
<feature type="repeat" description="Lumazine-binding" evidence="11">
    <location>
        <begin position="1"/>
        <end position="96"/>
    </location>
</feature>
<keyword evidence="9" id="KW-0677">Repeat</keyword>
<comment type="caution">
    <text evidence="13">The sequence shown here is derived from an EMBL/GenBank/DDBJ whole genome shotgun (WGS) entry which is preliminary data.</text>
</comment>
<dbReference type="AlphaFoldDB" id="A0A8J6XS87"/>
<evidence type="ECO:0000313" key="13">
    <source>
        <dbReference type="EMBL" id="MBD3867642.1"/>
    </source>
</evidence>
<dbReference type="GO" id="GO:0009231">
    <property type="term" value="P:riboflavin biosynthetic process"/>
    <property type="evidence" value="ECO:0007669"/>
    <property type="project" value="UniProtKB-KW"/>
</dbReference>
<gene>
    <name evidence="13" type="ORF">IFK94_05910</name>
</gene>
<evidence type="ECO:0000256" key="9">
    <source>
        <dbReference type="ARBA" id="ARBA00022737"/>
    </source>
</evidence>
<feature type="domain" description="Lumazine-binding" evidence="12">
    <location>
        <begin position="1"/>
        <end position="96"/>
    </location>
</feature>
<feature type="repeat" description="Lumazine-binding" evidence="11">
    <location>
        <begin position="97"/>
        <end position="193"/>
    </location>
</feature>
<comment type="function">
    <text evidence="2">Catalyzes the dismutation of two molecules of 6,7-dimethyl-8-ribityllumazine, resulting in the formation of riboflavin and 5-amino-6-(D-ribitylamino)uracil.</text>
</comment>
<dbReference type="NCBIfam" id="NF009566">
    <property type="entry name" value="PRK13020.1"/>
    <property type="match status" value="1"/>
</dbReference>
<accession>A0A8J6XS87</accession>
<evidence type="ECO:0000256" key="6">
    <source>
        <dbReference type="ARBA" id="ARBA00013950"/>
    </source>
</evidence>
<organism evidence="13 14">
    <name type="scientific">Candidatus Polarisedimenticola svalbardensis</name>
    <dbReference type="NCBI Taxonomy" id="2886004"/>
    <lineage>
        <taxon>Bacteria</taxon>
        <taxon>Pseudomonadati</taxon>
        <taxon>Acidobacteriota</taxon>
        <taxon>Candidatus Polarisedimenticolia</taxon>
        <taxon>Candidatus Polarisedimenticolales</taxon>
        <taxon>Candidatus Polarisedimenticolaceae</taxon>
        <taxon>Candidatus Polarisedimenticola</taxon>
    </lineage>
</organism>
<dbReference type="PANTHER" id="PTHR21098:SF12">
    <property type="entry name" value="RIBOFLAVIN SYNTHASE"/>
    <property type="match status" value="1"/>
</dbReference>
<dbReference type="Proteomes" id="UP000648239">
    <property type="component" value="Unassembled WGS sequence"/>
</dbReference>
<dbReference type="Gene3D" id="2.40.30.20">
    <property type="match status" value="2"/>
</dbReference>
<evidence type="ECO:0000313" key="14">
    <source>
        <dbReference type="Proteomes" id="UP000648239"/>
    </source>
</evidence>
<dbReference type="FunFam" id="2.40.30.20:FF:000004">
    <property type="entry name" value="Riboflavin synthase, alpha subunit"/>
    <property type="match status" value="1"/>
</dbReference>
<comment type="subunit">
    <text evidence="4">Homotrimer.</text>
</comment>
<dbReference type="InterPro" id="IPR023366">
    <property type="entry name" value="ATP_synth_asu-like_sf"/>
</dbReference>
<dbReference type="FunFam" id="2.40.30.20:FF:000003">
    <property type="entry name" value="Riboflavin synthase, alpha subunit"/>
    <property type="match status" value="1"/>
</dbReference>
<dbReference type="InterPro" id="IPR001783">
    <property type="entry name" value="Lumazine-bd"/>
</dbReference>
<feature type="domain" description="Lumazine-binding" evidence="12">
    <location>
        <begin position="97"/>
        <end position="193"/>
    </location>
</feature>
<dbReference type="InterPro" id="IPR017938">
    <property type="entry name" value="Riboflavin_synthase-like_b-brl"/>
</dbReference>
<reference evidence="13 14" key="1">
    <citation type="submission" date="2020-08" db="EMBL/GenBank/DDBJ databases">
        <title>Acidobacteriota in marine sediments use diverse sulfur dissimilation pathways.</title>
        <authorList>
            <person name="Wasmund K."/>
        </authorList>
    </citation>
    <scope>NUCLEOTIDE SEQUENCE [LARGE SCALE GENOMIC DNA]</scope>
    <source>
        <strain evidence="13">MAG AM4</strain>
    </source>
</reference>
<evidence type="ECO:0000256" key="11">
    <source>
        <dbReference type="PROSITE-ProRule" id="PRU00524"/>
    </source>
</evidence>
<evidence type="ECO:0000256" key="4">
    <source>
        <dbReference type="ARBA" id="ARBA00011233"/>
    </source>
</evidence>